<feature type="domain" description="Thioesterase" evidence="28">
    <location>
        <begin position="85"/>
        <end position="148"/>
    </location>
</feature>
<evidence type="ECO:0000256" key="20">
    <source>
        <dbReference type="ARBA" id="ARBA00040123"/>
    </source>
</evidence>
<evidence type="ECO:0000256" key="17">
    <source>
        <dbReference type="ARBA" id="ARBA00037002"/>
    </source>
</evidence>
<comment type="similarity">
    <text evidence="18">Belongs to the THEM4/THEM5 thioesterase family.</text>
</comment>
<comment type="subcellular location">
    <subcellularLocation>
        <location evidence="3">Cell projection</location>
        <location evidence="3">Ruffle membrane</location>
    </subcellularLocation>
    <subcellularLocation>
        <location evidence="1">Cytoplasm</location>
    </subcellularLocation>
    <subcellularLocation>
        <location evidence="4">Mitochondrion inner membrane</location>
        <topology evidence="4">Peripheral membrane protein</topology>
    </subcellularLocation>
    <subcellularLocation>
        <location evidence="2">Mitochondrion intermembrane space</location>
    </subcellularLocation>
</comment>
<dbReference type="Pfam" id="PF03061">
    <property type="entry name" value="4HBT"/>
    <property type="match status" value="1"/>
</dbReference>
<evidence type="ECO:0000256" key="11">
    <source>
        <dbReference type="ARBA" id="ARBA00022946"/>
    </source>
</evidence>
<comment type="catalytic activity">
    <reaction evidence="26">
        <text>tetradecanoyl-CoA + H2O = tetradecanoate + CoA + H(+)</text>
        <dbReference type="Rhea" id="RHEA:40119"/>
        <dbReference type="ChEBI" id="CHEBI:15377"/>
        <dbReference type="ChEBI" id="CHEBI:15378"/>
        <dbReference type="ChEBI" id="CHEBI:30807"/>
        <dbReference type="ChEBI" id="CHEBI:57287"/>
        <dbReference type="ChEBI" id="CHEBI:57385"/>
    </reaction>
    <physiologicalReaction direction="left-to-right" evidence="26">
        <dbReference type="Rhea" id="RHEA:40120"/>
    </physiologicalReaction>
</comment>
<comment type="catalytic activity">
    <reaction evidence="25">
        <text>dodecanoyl-CoA + H2O = dodecanoate + CoA + H(+)</text>
        <dbReference type="Rhea" id="RHEA:30135"/>
        <dbReference type="ChEBI" id="CHEBI:15377"/>
        <dbReference type="ChEBI" id="CHEBI:15378"/>
        <dbReference type="ChEBI" id="CHEBI:18262"/>
        <dbReference type="ChEBI" id="CHEBI:57287"/>
        <dbReference type="ChEBI" id="CHEBI:57375"/>
    </reaction>
    <physiologicalReaction direction="left-to-right" evidence="25">
        <dbReference type="Rhea" id="RHEA:30136"/>
    </physiologicalReaction>
</comment>
<name>A0A6J7RXW8_9ZZZZ</name>
<accession>A0A6J7RXW8</accession>
<evidence type="ECO:0000256" key="9">
    <source>
        <dbReference type="ARBA" id="ARBA00022801"/>
    </source>
</evidence>
<dbReference type="PANTHER" id="PTHR12418">
    <property type="entry name" value="ACYL-COENZYME A THIOESTERASE THEM4"/>
    <property type="match status" value="1"/>
</dbReference>
<evidence type="ECO:0000256" key="3">
    <source>
        <dbReference type="ARBA" id="ARBA00004632"/>
    </source>
</evidence>
<evidence type="ECO:0000256" key="14">
    <source>
        <dbReference type="ARBA" id="ARBA00023136"/>
    </source>
</evidence>
<evidence type="ECO:0000256" key="10">
    <source>
        <dbReference type="ARBA" id="ARBA00022832"/>
    </source>
</evidence>
<evidence type="ECO:0000256" key="1">
    <source>
        <dbReference type="ARBA" id="ARBA00004496"/>
    </source>
</evidence>
<dbReference type="EC" id="3.1.2.2" evidence="19"/>
<comment type="catalytic activity">
    <reaction evidence="24">
        <text>decanoyl-CoA + H2O = decanoate + CoA + H(+)</text>
        <dbReference type="Rhea" id="RHEA:40059"/>
        <dbReference type="ChEBI" id="CHEBI:15377"/>
        <dbReference type="ChEBI" id="CHEBI:15378"/>
        <dbReference type="ChEBI" id="CHEBI:27689"/>
        <dbReference type="ChEBI" id="CHEBI:57287"/>
        <dbReference type="ChEBI" id="CHEBI:61430"/>
    </reaction>
    <physiologicalReaction direction="left-to-right" evidence="24">
        <dbReference type="Rhea" id="RHEA:40060"/>
    </physiologicalReaction>
</comment>
<comment type="catalytic activity">
    <reaction evidence="22">
        <text>octanoyl-CoA + H2O = octanoate + CoA + H(+)</text>
        <dbReference type="Rhea" id="RHEA:30143"/>
        <dbReference type="ChEBI" id="CHEBI:15377"/>
        <dbReference type="ChEBI" id="CHEBI:15378"/>
        <dbReference type="ChEBI" id="CHEBI:25646"/>
        <dbReference type="ChEBI" id="CHEBI:57287"/>
        <dbReference type="ChEBI" id="CHEBI:57386"/>
    </reaction>
    <physiologicalReaction direction="left-to-right" evidence="22">
        <dbReference type="Rhea" id="RHEA:30144"/>
    </physiologicalReaction>
</comment>
<keyword evidence="11" id="KW-0809">Transit peptide</keyword>
<evidence type="ECO:0000256" key="13">
    <source>
        <dbReference type="ARBA" id="ARBA00023128"/>
    </source>
</evidence>
<keyword evidence="14" id="KW-0472">Membrane</keyword>
<dbReference type="SUPFAM" id="SSF54637">
    <property type="entry name" value="Thioesterase/thiol ester dehydrase-isomerase"/>
    <property type="match status" value="1"/>
</dbReference>
<dbReference type="GO" id="GO:0005743">
    <property type="term" value="C:mitochondrial inner membrane"/>
    <property type="evidence" value="ECO:0007669"/>
    <property type="project" value="UniProtKB-SubCell"/>
</dbReference>
<dbReference type="InterPro" id="IPR006683">
    <property type="entry name" value="Thioestr_dom"/>
</dbReference>
<proteinExistence type="inferred from homology"/>
<comment type="catalytic activity">
    <reaction evidence="17">
        <text>(9Z)-octadecenoyl-CoA + H2O = (9Z)-octadecenoate + CoA + H(+)</text>
        <dbReference type="Rhea" id="RHEA:40139"/>
        <dbReference type="ChEBI" id="CHEBI:15377"/>
        <dbReference type="ChEBI" id="CHEBI:15378"/>
        <dbReference type="ChEBI" id="CHEBI:30823"/>
        <dbReference type="ChEBI" id="CHEBI:57287"/>
        <dbReference type="ChEBI" id="CHEBI:57387"/>
    </reaction>
    <physiologicalReaction direction="left-to-right" evidence="17">
        <dbReference type="Rhea" id="RHEA:40140"/>
    </physiologicalReaction>
</comment>
<comment type="catalytic activity">
    <reaction evidence="16">
        <text>(5Z,8Z,11Z,14Z)-eicosatetraenoyl-CoA + H2O = (5Z,8Z,11Z,14Z)-eicosatetraenoate + CoA + H(+)</text>
        <dbReference type="Rhea" id="RHEA:40151"/>
        <dbReference type="ChEBI" id="CHEBI:15377"/>
        <dbReference type="ChEBI" id="CHEBI:15378"/>
        <dbReference type="ChEBI" id="CHEBI:32395"/>
        <dbReference type="ChEBI" id="CHEBI:57287"/>
        <dbReference type="ChEBI" id="CHEBI:57368"/>
    </reaction>
    <physiologicalReaction direction="left-to-right" evidence="16">
        <dbReference type="Rhea" id="RHEA:40152"/>
    </physiologicalReaction>
</comment>
<evidence type="ECO:0000256" key="16">
    <source>
        <dbReference type="ARBA" id="ARBA00035852"/>
    </source>
</evidence>
<keyword evidence="9" id="KW-0378">Hydrolase</keyword>
<dbReference type="EMBL" id="CAFBPU010000024">
    <property type="protein sequence ID" value="CAB5033725.1"/>
    <property type="molecule type" value="Genomic_DNA"/>
</dbReference>
<dbReference type="CDD" id="cd03443">
    <property type="entry name" value="PaaI_thioesterase"/>
    <property type="match status" value="1"/>
</dbReference>
<evidence type="ECO:0000256" key="7">
    <source>
        <dbReference type="ARBA" id="ARBA00022703"/>
    </source>
</evidence>
<evidence type="ECO:0000256" key="2">
    <source>
        <dbReference type="ARBA" id="ARBA00004569"/>
    </source>
</evidence>
<evidence type="ECO:0000256" key="24">
    <source>
        <dbReference type="ARBA" id="ARBA00047969"/>
    </source>
</evidence>
<reference evidence="29" key="1">
    <citation type="submission" date="2020-05" db="EMBL/GenBank/DDBJ databases">
        <authorList>
            <person name="Chiriac C."/>
            <person name="Salcher M."/>
            <person name="Ghai R."/>
            <person name="Kavagutti S V."/>
        </authorList>
    </citation>
    <scope>NUCLEOTIDE SEQUENCE</scope>
</reference>
<comment type="catalytic activity">
    <reaction evidence="23">
        <text>hexadecanoyl-CoA + H2O = hexadecanoate + CoA + H(+)</text>
        <dbReference type="Rhea" id="RHEA:16645"/>
        <dbReference type="ChEBI" id="CHEBI:7896"/>
        <dbReference type="ChEBI" id="CHEBI:15377"/>
        <dbReference type="ChEBI" id="CHEBI:15378"/>
        <dbReference type="ChEBI" id="CHEBI:57287"/>
        <dbReference type="ChEBI" id="CHEBI:57379"/>
        <dbReference type="EC" id="3.1.2.2"/>
    </reaction>
    <physiologicalReaction direction="left-to-right" evidence="23">
        <dbReference type="Rhea" id="RHEA:16646"/>
    </physiologicalReaction>
</comment>
<evidence type="ECO:0000256" key="22">
    <source>
        <dbReference type="ARBA" id="ARBA00047588"/>
    </source>
</evidence>
<evidence type="ECO:0000256" key="12">
    <source>
        <dbReference type="ARBA" id="ARBA00023098"/>
    </source>
</evidence>
<dbReference type="PANTHER" id="PTHR12418:SF19">
    <property type="entry name" value="ACYL-COENZYME A THIOESTERASE THEM4"/>
    <property type="match status" value="1"/>
</dbReference>
<keyword evidence="15" id="KW-0966">Cell projection</keyword>
<gene>
    <name evidence="29" type="ORF">UFOPK4150_01279</name>
</gene>
<protein>
    <recommendedName>
        <fullName evidence="20">Acyl-coenzyme A thioesterase THEM4</fullName>
        <ecNumber evidence="19">3.1.2.2</ecNumber>
    </recommendedName>
    <alternativeName>
        <fullName evidence="21">Thioesterase superfamily member 4</fullName>
    </alternativeName>
</protein>
<keyword evidence="6" id="KW-0963">Cytoplasm</keyword>
<evidence type="ECO:0000256" key="21">
    <source>
        <dbReference type="ARBA" id="ARBA00043210"/>
    </source>
</evidence>
<dbReference type="GO" id="GO:0006631">
    <property type="term" value="P:fatty acid metabolic process"/>
    <property type="evidence" value="ECO:0007669"/>
    <property type="project" value="UniProtKB-KW"/>
</dbReference>
<organism evidence="29">
    <name type="scientific">freshwater metagenome</name>
    <dbReference type="NCBI Taxonomy" id="449393"/>
    <lineage>
        <taxon>unclassified sequences</taxon>
        <taxon>metagenomes</taxon>
        <taxon>ecological metagenomes</taxon>
    </lineage>
</organism>
<dbReference type="InterPro" id="IPR052365">
    <property type="entry name" value="THEM4/THEM5_acyl-CoA_thioest"/>
</dbReference>
<evidence type="ECO:0000256" key="8">
    <source>
        <dbReference type="ARBA" id="ARBA00022792"/>
    </source>
</evidence>
<keyword evidence="5" id="KW-1003">Cell membrane</keyword>
<evidence type="ECO:0000256" key="4">
    <source>
        <dbReference type="ARBA" id="ARBA00004637"/>
    </source>
</evidence>
<keyword evidence="8" id="KW-0999">Mitochondrion inner membrane</keyword>
<keyword evidence="12" id="KW-0443">Lipid metabolism</keyword>
<dbReference type="GO" id="GO:0005758">
    <property type="term" value="C:mitochondrial intermembrane space"/>
    <property type="evidence" value="ECO:0007669"/>
    <property type="project" value="UniProtKB-SubCell"/>
</dbReference>
<dbReference type="AlphaFoldDB" id="A0A6J7RXW8"/>
<dbReference type="GO" id="GO:0006915">
    <property type="term" value="P:apoptotic process"/>
    <property type="evidence" value="ECO:0007669"/>
    <property type="project" value="UniProtKB-KW"/>
</dbReference>
<evidence type="ECO:0000256" key="15">
    <source>
        <dbReference type="ARBA" id="ARBA00023273"/>
    </source>
</evidence>
<evidence type="ECO:0000256" key="27">
    <source>
        <dbReference type="SAM" id="MobiDB-lite"/>
    </source>
</evidence>
<keyword evidence="7" id="KW-0053">Apoptosis</keyword>
<keyword evidence="13" id="KW-0496">Mitochondrion</keyword>
<evidence type="ECO:0000256" key="18">
    <source>
        <dbReference type="ARBA" id="ARBA00038456"/>
    </source>
</evidence>
<dbReference type="GO" id="GO:0016787">
    <property type="term" value="F:hydrolase activity"/>
    <property type="evidence" value="ECO:0007669"/>
    <property type="project" value="UniProtKB-KW"/>
</dbReference>
<evidence type="ECO:0000256" key="26">
    <source>
        <dbReference type="ARBA" id="ARBA00048180"/>
    </source>
</evidence>
<evidence type="ECO:0000256" key="23">
    <source>
        <dbReference type="ARBA" id="ARBA00047734"/>
    </source>
</evidence>
<evidence type="ECO:0000256" key="19">
    <source>
        <dbReference type="ARBA" id="ARBA00038848"/>
    </source>
</evidence>
<evidence type="ECO:0000313" key="29">
    <source>
        <dbReference type="EMBL" id="CAB5033725.1"/>
    </source>
</evidence>
<evidence type="ECO:0000256" key="5">
    <source>
        <dbReference type="ARBA" id="ARBA00022475"/>
    </source>
</evidence>
<sequence length="204" mass="21556">MTTSSEFPDTGRSGLLPTTPPADAVLPPRSARAPAPGTSIPCHYSMCFCCGDEHPSGLYLRLVAGEGLSLSGTFTVTELHQGAPGLAHGGLLTAAFDDALGCLNWMVGGRAVTARLETDFRRPVPVGSVLHIEAEVLGVKGRKIFTRAIGRLDAPNGPIAITAKAMFIKVPLEHFIDNGRPEDIERARGDSAVRNSLANFEVNP</sequence>
<dbReference type="GO" id="GO:0032587">
    <property type="term" value="C:ruffle membrane"/>
    <property type="evidence" value="ECO:0007669"/>
    <property type="project" value="UniProtKB-SubCell"/>
</dbReference>
<dbReference type="Gene3D" id="3.10.129.10">
    <property type="entry name" value="Hotdog Thioesterase"/>
    <property type="match status" value="1"/>
</dbReference>
<keyword evidence="10" id="KW-0276">Fatty acid metabolism</keyword>
<evidence type="ECO:0000259" key="28">
    <source>
        <dbReference type="Pfam" id="PF03061"/>
    </source>
</evidence>
<feature type="region of interest" description="Disordered" evidence="27">
    <location>
        <begin position="1"/>
        <end position="32"/>
    </location>
</feature>
<evidence type="ECO:0000256" key="6">
    <source>
        <dbReference type="ARBA" id="ARBA00022490"/>
    </source>
</evidence>
<dbReference type="InterPro" id="IPR029069">
    <property type="entry name" value="HotDog_dom_sf"/>
</dbReference>
<evidence type="ECO:0000256" key="25">
    <source>
        <dbReference type="ARBA" id="ARBA00048074"/>
    </source>
</evidence>